<name>A0A1W1XP87_9NEIS</name>
<evidence type="ECO:0000313" key="2">
    <source>
        <dbReference type="EMBL" id="SMC25706.1"/>
    </source>
</evidence>
<dbReference type="AlphaFoldDB" id="A0A1W1XP87"/>
<proteinExistence type="predicted"/>
<dbReference type="OrthoDB" id="5509809at2"/>
<gene>
    <name evidence="2" type="ORF">SAMN02745857_02246</name>
</gene>
<keyword evidence="3" id="KW-1185">Reference proteome</keyword>
<protein>
    <submittedName>
        <fullName evidence="2">Uncharacterized protein</fullName>
    </submittedName>
</protein>
<dbReference type="STRING" id="1121001.SAMN02745857_02246"/>
<feature type="signal peptide" evidence="1">
    <location>
        <begin position="1"/>
        <end position="17"/>
    </location>
</feature>
<keyword evidence="1" id="KW-0732">Signal</keyword>
<feature type="chain" id="PRO_5013275165" evidence="1">
    <location>
        <begin position="18"/>
        <end position="221"/>
    </location>
</feature>
<sequence>MKTLILPLLLATGLAQAANLPDAAALITYESKLVSAEGVTKQTTFQERWVRSRDHVWSERVVPGNAVQEHHDGDGHNHDLNFATAAKHVFLDGKGKPALQFVRKAQKTVITMGESEYAQFGFDGSWDGSAVLIDRKQLATMQKLKQAAPEAGASWYEQRKGEHYMRVLWSDTRQLPLVVESGTQNGSSWSRLTVTPQALPATLPWTQLAGYNQKSYMDLLD</sequence>
<dbReference type="EMBL" id="FWXD01000012">
    <property type="protein sequence ID" value="SMC25706.1"/>
    <property type="molecule type" value="Genomic_DNA"/>
</dbReference>
<dbReference type="RefSeq" id="WP_139798786.1">
    <property type="nucleotide sequence ID" value="NZ_FWXD01000012.1"/>
</dbReference>
<organism evidence="2 3">
    <name type="scientific">Andreprevotia lacus DSM 23236</name>
    <dbReference type="NCBI Taxonomy" id="1121001"/>
    <lineage>
        <taxon>Bacteria</taxon>
        <taxon>Pseudomonadati</taxon>
        <taxon>Pseudomonadota</taxon>
        <taxon>Betaproteobacteria</taxon>
        <taxon>Neisseriales</taxon>
        <taxon>Chitinibacteraceae</taxon>
        <taxon>Andreprevotia</taxon>
    </lineage>
</organism>
<evidence type="ECO:0000256" key="1">
    <source>
        <dbReference type="SAM" id="SignalP"/>
    </source>
</evidence>
<dbReference type="Proteomes" id="UP000192761">
    <property type="component" value="Unassembled WGS sequence"/>
</dbReference>
<reference evidence="2 3" key="1">
    <citation type="submission" date="2017-04" db="EMBL/GenBank/DDBJ databases">
        <authorList>
            <person name="Afonso C.L."/>
            <person name="Miller P.J."/>
            <person name="Scott M.A."/>
            <person name="Spackman E."/>
            <person name="Goraichik I."/>
            <person name="Dimitrov K.M."/>
            <person name="Suarez D.L."/>
            <person name="Swayne D.E."/>
        </authorList>
    </citation>
    <scope>NUCLEOTIDE SEQUENCE [LARGE SCALE GENOMIC DNA]</scope>
    <source>
        <strain evidence="2 3">DSM 23236</strain>
    </source>
</reference>
<accession>A0A1W1XP87</accession>
<evidence type="ECO:0000313" key="3">
    <source>
        <dbReference type="Proteomes" id="UP000192761"/>
    </source>
</evidence>